<comment type="caution">
    <text evidence="1">The sequence shown here is derived from an EMBL/GenBank/DDBJ whole genome shotgun (WGS) entry which is preliminary data.</text>
</comment>
<proteinExistence type="predicted"/>
<evidence type="ECO:0000313" key="1">
    <source>
        <dbReference type="EMBL" id="GCD61286.1"/>
    </source>
</evidence>
<protein>
    <submittedName>
        <fullName evidence="1">Uncharacterized protein</fullName>
    </submittedName>
</protein>
<name>A0A401X0C4_ACEPA</name>
<accession>A0A401X0C4</accession>
<organism evidence="1 2">
    <name type="scientific">Acetobacter pasteurianus NBRC 3278</name>
    <dbReference type="NCBI Taxonomy" id="1226660"/>
    <lineage>
        <taxon>Bacteria</taxon>
        <taxon>Pseudomonadati</taxon>
        <taxon>Pseudomonadota</taxon>
        <taxon>Alphaproteobacteria</taxon>
        <taxon>Acetobacterales</taxon>
        <taxon>Acetobacteraceae</taxon>
        <taxon>Acetobacter</taxon>
    </lineage>
</organism>
<dbReference type="RefSeq" id="WP_124296799.1">
    <property type="nucleotide sequence ID" value="NZ_BDEV01000011.1"/>
</dbReference>
<dbReference type="Proteomes" id="UP000287385">
    <property type="component" value="Unassembled WGS sequence"/>
</dbReference>
<evidence type="ECO:0000313" key="2">
    <source>
        <dbReference type="Proteomes" id="UP000287385"/>
    </source>
</evidence>
<reference evidence="1 2" key="1">
    <citation type="submission" date="2016-06" db="EMBL/GenBank/DDBJ databases">
        <title>Acetobacter pasteurianus NBRC 3278 whole genome sequencing project.</title>
        <authorList>
            <person name="Matsutani M."/>
            <person name="Shiwa Y."/>
            <person name="Okamoto-Kainuma A."/>
            <person name="Ishikawa M."/>
            <person name="Koizumi Y."/>
            <person name="Yoshikawa H."/>
            <person name="Yakushi T."/>
            <person name="Matsushita K."/>
        </authorList>
    </citation>
    <scope>NUCLEOTIDE SEQUENCE [LARGE SCALE GENOMIC DNA]</scope>
    <source>
        <strain evidence="1 2">NBRC 3278</strain>
    </source>
</reference>
<sequence length="65" mass="7127">MRGGLVAPCHVLGTFWPHAGRKDAWREATYGKAENATPFSRKNVLNRMARVSGFSAVADMRHQGG</sequence>
<gene>
    <name evidence="1" type="ORF">NBRC3278_0379</name>
</gene>
<dbReference type="EMBL" id="BDEV01000011">
    <property type="protein sequence ID" value="GCD61286.1"/>
    <property type="molecule type" value="Genomic_DNA"/>
</dbReference>
<keyword evidence="2" id="KW-1185">Reference proteome</keyword>
<dbReference type="AlphaFoldDB" id="A0A401X0C4"/>